<comment type="function">
    <text evidence="9">Catalyzes the ATP-dependent phosphorylation of N-acetyl-L-glutamate.</text>
</comment>
<name>A0ABN1AWH5_9BACI</name>
<dbReference type="NCBIfam" id="TIGR00761">
    <property type="entry name" value="argB"/>
    <property type="match status" value="1"/>
</dbReference>
<accession>A0ABN1AWH5</accession>
<keyword evidence="3 9" id="KW-0028">Amino-acid biosynthesis</keyword>
<dbReference type="EC" id="2.7.2.8" evidence="9"/>
<evidence type="ECO:0000256" key="5">
    <source>
        <dbReference type="ARBA" id="ARBA00022741"/>
    </source>
</evidence>
<dbReference type="Pfam" id="PF00696">
    <property type="entry name" value="AA_kinase"/>
    <property type="match status" value="1"/>
</dbReference>
<dbReference type="PIRSF" id="PIRSF000728">
    <property type="entry name" value="NAGK"/>
    <property type="match status" value="1"/>
</dbReference>
<comment type="subcellular location">
    <subcellularLocation>
        <location evidence="9">Cytoplasm</location>
    </subcellularLocation>
</comment>
<evidence type="ECO:0000256" key="6">
    <source>
        <dbReference type="ARBA" id="ARBA00022777"/>
    </source>
</evidence>
<organism evidence="11 12">
    <name type="scientific">Salinibacillus aidingensis</name>
    <dbReference type="NCBI Taxonomy" id="237684"/>
    <lineage>
        <taxon>Bacteria</taxon>
        <taxon>Bacillati</taxon>
        <taxon>Bacillota</taxon>
        <taxon>Bacilli</taxon>
        <taxon>Bacillales</taxon>
        <taxon>Bacillaceae</taxon>
        <taxon>Salinibacillus</taxon>
    </lineage>
</organism>
<feature type="domain" description="Aspartate/glutamate/uridylate kinase" evidence="10">
    <location>
        <begin position="3"/>
        <end position="237"/>
    </location>
</feature>
<evidence type="ECO:0000256" key="2">
    <source>
        <dbReference type="ARBA" id="ARBA00022571"/>
    </source>
</evidence>
<feature type="site" description="Transition state stabilizer" evidence="9">
    <location>
        <position position="7"/>
    </location>
</feature>
<dbReference type="HAMAP" id="MF_00082">
    <property type="entry name" value="ArgB"/>
    <property type="match status" value="1"/>
</dbReference>
<dbReference type="GO" id="GO:0016301">
    <property type="term" value="F:kinase activity"/>
    <property type="evidence" value="ECO:0007669"/>
    <property type="project" value="UniProtKB-KW"/>
</dbReference>
<dbReference type="EMBL" id="BAAADO010000002">
    <property type="protein sequence ID" value="GAA0485305.1"/>
    <property type="molecule type" value="Genomic_DNA"/>
</dbReference>
<evidence type="ECO:0000256" key="3">
    <source>
        <dbReference type="ARBA" id="ARBA00022605"/>
    </source>
</evidence>
<keyword evidence="7 9" id="KW-0067">ATP-binding</keyword>
<evidence type="ECO:0000313" key="12">
    <source>
        <dbReference type="Proteomes" id="UP001500880"/>
    </source>
</evidence>
<keyword evidence="2 9" id="KW-0055">Arginine biosynthesis</keyword>
<dbReference type="RefSeq" id="WP_343837924.1">
    <property type="nucleotide sequence ID" value="NZ_BAAADO010000002.1"/>
</dbReference>
<comment type="caution">
    <text evidence="11">The sequence shown here is derived from an EMBL/GenBank/DDBJ whole genome shotgun (WGS) entry which is preliminary data.</text>
</comment>
<dbReference type="PANTHER" id="PTHR23342">
    <property type="entry name" value="N-ACETYLGLUTAMATE SYNTHASE"/>
    <property type="match status" value="1"/>
</dbReference>
<dbReference type="Proteomes" id="UP001500880">
    <property type="component" value="Unassembled WGS sequence"/>
</dbReference>
<dbReference type="CDD" id="cd04238">
    <property type="entry name" value="AAK_NAGK-like"/>
    <property type="match status" value="1"/>
</dbReference>
<evidence type="ECO:0000256" key="4">
    <source>
        <dbReference type="ARBA" id="ARBA00022679"/>
    </source>
</evidence>
<evidence type="ECO:0000256" key="9">
    <source>
        <dbReference type="HAMAP-Rule" id="MF_00082"/>
    </source>
</evidence>
<protein>
    <recommendedName>
        <fullName evidence="9">Acetylglutamate kinase</fullName>
        <ecNumber evidence="9">2.7.2.8</ecNumber>
    </recommendedName>
    <alternativeName>
        <fullName evidence="9">N-acetyl-L-glutamate 5-phosphotransferase</fullName>
    </alternativeName>
    <alternativeName>
        <fullName evidence="9">NAG kinase</fullName>
        <shortName evidence="9">NAGK</shortName>
    </alternativeName>
</protein>
<evidence type="ECO:0000256" key="8">
    <source>
        <dbReference type="ARBA" id="ARBA00048141"/>
    </source>
</evidence>
<evidence type="ECO:0000313" key="11">
    <source>
        <dbReference type="EMBL" id="GAA0485305.1"/>
    </source>
</evidence>
<dbReference type="SUPFAM" id="SSF53633">
    <property type="entry name" value="Carbamate kinase-like"/>
    <property type="match status" value="1"/>
</dbReference>
<comment type="catalytic activity">
    <reaction evidence="8 9">
        <text>N-acetyl-L-glutamate + ATP = N-acetyl-L-glutamyl 5-phosphate + ADP</text>
        <dbReference type="Rhea" id="RHEA:14629"/>
        <dbReference type="ChEBI" id="CHEBI:30616"/>
        <dbReference type="ChEBI" id="CHEBI:44337"/>
        <dbReference type="ChEBI" id="CHEBI:57936"/>
        <dbReference type="ChEBI" id="CHEBI:456216"/>
        <dbReference type="EC" id="2.7.2.8"/>
    </reaction>
</comment>
<keyword evidence="9" id="KW-0963">Cytoplasm</keyword>
<dbReference type="InterPro" id="IPR036393">
    <property type="entry name" value="AceGlu_kinase-like_sf"/>
</dbReference>
<keyword evidence="12" id="KW-1185">Reference proteome</keyword>
<dbReference type="PANTHER" id="PTHR23342:SF0">
    <property type="entry name" value="N-ACETYLGLUTAMATE SYNTHASE, MITOCHONDRIAL"/>
    <property type="match status" value="1"/>
</dbReference>
<feature type="binding site" evidence="9">
    <location>
        <position position="156"/>
    </location>
    <ligand>
        <name>substrate</name>
    </ligand>
</feature>
<keyword evidence="5 9" id="KW-0547">Nucleotide-binding</keyword>
<dbReference type="InterPro" id="IPR001048">
    <property type="entry name" value="Asp/Glu/Uridylate_kinase"/>
</dbReference>
<feature type="site" description="Transition state stabilizer" evidence="9">
    <location>
        <position position="218"/>
    </location>
</feature>
<dbReference type="Gene3D" id="3.40.1160.10">
    <property type="entry name" value="Acetylglutamate kinase-like"/>
    <property type="match status" value="1"/>
</dbReference>
<feature type="binding site" evidence="9">
    <location>
        <begin position="41"/>
        <end position="42"/>
    </location>
    <ligand>
        <name>substrate</name>
    </ligand>
</feature>
<gene>
    <name evidence="9 11" type="primary">argB</name>
    <name evidence="11" type="ORF">GCM10008986_08230</name>
</gene>
<reference evidence="11 12" key="1">
    <citation type="journal article" date="2019" name="Int. J. Syst. Evol. Microbiol.">
        <title>The Global Catalogue of Microorganisms (GCM) 10K type strain sequencing project: providing services to taxonomists for standard genome sequencing and annotation.</title>
        <authorList>
            <consortium name="The Broad Institute Genomics Platform"/>
            <consortium name="The Broad Institute Genome Sequencing Center for Infectious Disease"/>
            <person name="Wu L."/>
            <person name="Ma J."/>
        </authorList>
    </citation>
    <scope>NUCLEOTIDE SEQUENCE [LARGE SCALE GENOMIC DNA]</scope>
    <source>
        <strain evidence="11 12">JCM 12389</strain>
    </source>
</reference>
<keyword evidence="6 9" id="KW-0418">Kinase</keyword>
<feature type="binding site" evidence="9">
    <location>
        <position position="63"/>
    </location>
    <ligand>
        <name>substrate</name>
    </ligand>
</feature>
<evidence type="ECO:0000256" key="1">
    <source>
        <dbReference type="ARBA" id="ARBA00004828"/>
    </source>
</evidence>
<evidence type="ECO:0000259" key="10">
    <source>
        <dbReference type="Pfam" id="PF00696"/>
    </source>
</evidence>
<comment type="similarity">
    <text evidence="9">Belongs to the acetylglutamate kinase family. ArgB subfamily.</text>
</comment>
<proteinExistence type="inferred from homology"/>
<sequence>MKPLVIKFGGSVLEELPPAFYQDIVQLHKSRKWKPVIVHGGGPLITEMLTQLAVETEFVNGMRKTTDEVLDVVEMVLSGKVNKQVVRNITQAGGRAAGISGVDGNLIQARQVEETELGQVGQVEAVQTEILQSLMDRDFIPVISPLGAGLSGERYNINGDVAAAAMAKALGGSLCFVSNIPGIYREENGEKKVLPYISEPEAKGMIADGVIKEGMIPKIQSALDALMYKVPEVVILDGTEKGSLISFSKGHSVGTQVVL</sequence>
<keyword evidence="4 9" id="KW-0808">Transferase</keyword>
<evidence type="ECO:0000256" key="7">
    <source>
        <dbReference type="ARBA" id="ARBA00022840"/>
    </source>
</evidence>
<dbReference type="InterPro" id="IPR004662">
    <property type="entry name" value="AcgluKinase_fam"/>
</dbReference>
<dbReference type="InterPro" id="IPR037528">
    <property type="entry name" value="ArgB"/>
</dbReference>
<comment type="pathway">
    <text evidence="1 9">Amino-acid biosynthesis; L-arginine biosynthesis; N(2)-acetyl-L-ornithine from L-glutamate: step 2/4.</text>
</comment>